<dbReference type="RefSeq" id="XP_001591453.1">
    <property type="nucleotide sequence ID" value="XM_001591403.1"/>
</dbReference>
<reference evidence="4" key="1">
    <citation type="journal article" date="2011" name="PLoS Genet.">
        <title>Genomic analysis of the necrotrophic fungal pathogens Sclerotinia sclerotiorum and Botrytis cinerea.</title>
        <authorList>
            <person name="Amselem J."/>
            <person name="Cuomo C.A."/>
            <person name="van Kan J.A."/>
            <person name="Viaud M."/>
            <person name="Benito E.P."/>
            <person name="Couloux A."/>
            <person name="Coutinho P.M."/>
            <person name="de Vries R.P."/>
            <person name="Dyer P.S."/>
            <person name="Fillinger S."/>
            <person name="Fournier E."/>
            <person name="Gout L."/>
            <person name="Hahn M."/>
            <person name="Kohn L."/>
            <person name="Lapalu N."/>
            <person name="Plummer K.M."/>
            <person name="Pradier J.M."/>
            <person name="Quevillon E."/>
            <person name="Sharon A."/>
            <person name="Simon A."/>
            <person name="ten Have A."/>
            <person name="Tudzynski B."/>
            <person name="Tudzynski P."/>
            <person name="Wincker P."/>
            <person name="Andrew M."/>
            <person name="Anthouard V."/>
            <person name="Beever R.E."/>
            <person name="Beffa R."/>
            <person name="Benoit I."/>
            <person name="Bouzid O."/>
            <person name="Brault B."/>
            <person name="Chen Z."/>
            <person name="Choquer M."/>
            <person name="Collemare J."/>
            <person name="Cotton P."/>
            <person name="Danchin E.G."/>
            <person name="Da Silva C."/>
            <person name="Gautier A."/>
            <person name="Giraud C."/>
            <person name="Giraud T."/>
            <person name="Gonzalez C."/>
            <person name="Grossetete S."/>
            <person name="Guldener U."/>
            <person name="Henrissat B."/>
            <person name="Howlett B.J."/>
            <person name="Kodira C."/>
            <person name="Kretschmer M."/>
            <person name="Lappartient A."/>
            <person name="Leroch M."/>
            <person name="Levis C."/>
            <person name="Mauceli E."/>
            <person name="Neuveglise C."/>
            <person name="Oeser B."/>
            <person name="Pearson M."/>
            <person name="Poulain J."/>
            <person name="Poussereau N."/>
            <person name="Quesneville H."/>
            <person name="Rascle C."/>
            <person name="Schumacher J."/>
            <person name="Segurens B."/>
            <person name="Sexton A."/>
            <person name="Silva E."/>
            <person name="Sirven C."/>
            <person name="Soanes D.M."/>
            <person name="Talbot N.J."/>
            <person name="Templeton M."/>
            <person name="Yandava C."/>
            <person name="Yarden O."/>
            <person name="Zeng Q."/>
            <person name="Rollins J.A."/>
            <person name="Lebrun M.H."/>
            <person name="Dickman M."/>
        </authorList>
    </citation>
    <scope>NUCLEOTIDE SEQUENCE [LARGE SCALE GENOMIC DNA]</scope>
    <source>
        <strain evidence="4">ATCC 18683 / 1980 / Ss-1</strain>
    </source>
</reference>
<dbReference type="STRING" id="665079.A7ERX5"/>
<keyword evidence="2" id="KW-0812">Transmembrane</keyword>
<dbReference type="AlphaFoldDB" id="A7ERX5"/>
<feature type="region of interest" description="Disordered" evidence="1">
    <location>
        <begin position="460"/>
        <end position="481"/>
    </location>
</feature>
<proteinExistence type="predicted"/>
<evidence type="ECO:0000313" key="4">
    <source>
        <dbReference type="Proteomes" id="UP000001312"/>
    </source>
</evidence>
<feature type="region of interest" description="Disordered" evidence="1">
    <location>
        <begin position="182"/>
        <end position="311"/>
    </location>
</feature>
<name>A7ERX5_SCLS1</name>
<dbReference type="EMBL" id="CH476630">
    <property type="protein sequence ID" value="EDN92217.1"/>
    <property type="molecule type" value="Genomic_DNA"/>
</dbReference>
<feature type="compositionally biased region" description="Basic residues" evidence="1">
    <location>
        <begin position="466"/>
        <end position="475"/>
    </location>
</feature>
<dbReference type="KEGG" id="ssl:SS1G_08080"/>
<gene>
    <name evidence="3" type="ORF">SS1G_08080</name>
</gene>
<dbReference type="InParanoid" id="A7ERX5"/>
<feature type="compositionally biased region" description="Basic and acidic residues" evidence="1">
    <location>
        <begin position="286"/>
        <end position="301"/>
    </location>
</feature>
<organism evidence="3 4">
    <name type="scientific">Sclerotinia sclerotiorum (strain ATCC 18683 / 1980 / Ss-1)</name>
    <name type="common">White mold</name>
    <name type="synonym">Whetzelinia sclerotiorum</name>
    <dbReference type="NCBI Taxonomy" id="665079"/>
    <lineage>
        <taxon>Eukaryota</taxon>
        <taxon>Fungi</taxon>
        <taxon>Dikarya</taxon>
        <taxon>Ascomycota</taxon>
        <taxon>Pezizomycotina</taxon>
        <taxon>Leotiomycetes</taxon>
        <taxon>Helotiales</taxon>
        <taxon>Sclerotiniaceae</taxon>
        <taxon>Sclerotinia</taxon>
    </lineage>
</organism>
<keyword evidence="4" id="KW-1185">Reference proteome</keyword>
<evidence type="ECO:0000313" key="3">
    <source>
        <dbReference type="EMBL" id="EDN92217.1"/>
    </source>
</evidence>
<evidence type="ECO:0000256" key="1">
    <source>
        <dbReference type="SAM" id="MobiDB-lite"/>
    </source>
</evidence>
<feature type="transmembrane region" description="Helical" evidence="2">
    <location>
        <begin position="149"/>
        <end position="173"/>
    </location>
</feature>
<dbReference type="GeneID" id="5487515"/>
<evidence type="ECO:0000256" key="2">
    <source>
        <dbReference type="SAM" id="Phobius"/>
    </source>
</evidence>
<feature type="compositionally biased region" description="Polar residues" evidence="1">
    <location>
        <begin position="197"/>
        <end position="213"/>
    </location>
</feature>
<feature type="compositionally biased region" description="Gly residues" evidence="1">
    <location>
        <begin position="221"/>
        <end position="230"/>
    </location>
</feature>
<keyword evidence="2" id="KW-0472">Membrane</keyword>
<sequence>MYLNGDIGTYNQSLVIRDSRECASGQEWYVCTANNFRGCCSVNACTVSECPDSSTAAVGASSYSTTSSESISSTSPSITSSATTLTTYSTITSSPIIASSQVTLQTPKPSTILLTTTISNSIITTQTSSSSTTILADSTVHPSSNSTSIIAGAIVGSIALICFVMAAFCCFRFRQKKKQDRERMFAEPESPDPETIQFYTTTGKTLQTPSSTRTSRDPNGGFSGLGGLGLGDVFASFGGRTRSNSTSPPSTSPPGGPSMTESQISPPIHLMHPMPTVHPTPIPESPEDHENDKPLPSDPEKSSLTPPPEFLHPAFHVLPGTSSQPAYRPGLDFTINELDGREIGRGSGSIGARSEGMSMTGSEGIVSPLSTLNMSARVSSNGFILSDMYMNIVMDKAKVKAIHTQTYHLTISHPMALHQSDLDSARIGITSATTATQIQIRIRIHRFTIQSITNNHKPIRTPIHTHNYKHSHNHSHNTPNN</sequence>
<protein>
    <submittedName>
        <fullName evidence="3">Uncharacterized protein</fullName>
    </submittedName>
</protein>
<dbReference type="Proteomes" id="UP000001312">
    <property type="component" value="Unassembled WGS sequence"/>
</dbReference>
<accession>A7ERX5</accession>
<keyword evidence="2" id="KW-1133">Transmembrane helix</keyword>